<gene>
    <name evidence="1" type="ORF">IWQ57_001353</name>
</gene>
<protein>
    <submittedName>
        <fullName evidence="1">Uncharacterized protein</fullName>
    </submittedName>
</protein>
<evidence type="ECO:0000313" key="2">
    <source>
        <dbReference type="Proteomes" id="UP001140234"/>
    </source>
</evidence>
<dbReference type="Proteomes" id="UP001140234">
    <property type="component" value="Unassembled WGS sequence"/>
</dbReference>
<name>A0ACC1K4X7_9FUNG</name>
<reference evidence="1" key="1">
    <citation type="submission" date="2022-07" db="EMBL/GenBank/DDBJ databases">
        <title>Phylogenomic reconstructions and comparative analyses of Kickxellomycotina fungi.</title>
        <authorList>
            <person name="Reynolds N.K."/>
            <person name="Stajich J.E."/>
            <person name="Barry K."/>
            <person name="Grigoriev I.V."/>
            <person name="Crous P."/>
            <person name="Smith M.E."/>
        </authorList>
    </citation>
    <scope>NUCLEOTIDE SEQUENCE</scope>
    <source>
        <strain evidence="1">CBS 109366</strain>
    </source>
</reference>
<organism evidence="1 2">
    <name type="scientific">Coemansia nantahalensis</name>
    <dbReference type="NCBI Taxonomy" id="2789366"/>
    <lineage>
        <taxon>Eukaryota</taxon>
        <taxon>Fungi</taxon>
        <taxon>Fungi incertae sedis</taxon>
        <taxon>Zoopagomycota</taxon>
        <taxon>Kickxellomycotina</taxon>
        <taxon>Kickxellomycetes</taxon>
        <taxon>Kickxellales</taxon>
        <taxon>Kickxellaceae</taxon>
        <taxon>Coemansia</taxon>
    </lineage>
</organism>
<sequence>MHAALAGSDKLLQRARCNYTADTTTQIGRLMDLYKVDRSFGGLQSMVSKLDDSLPGNSGSPAYLRAHFLRLATEAGDSFGTDLELMITALYPYVSTYHDCLVPPPRPTDDAPVLFEIIPR</sequence>
<dbReference type="EMBL" id="JANBUJ010000240">
    <property type="protein sequence ID" value="KAJ2773320.1"/>
    <property type="molecule type" value="Genomic_DNA"/>
</dbReference>
<keyword evidence="2" id="KW-1185">Reference proteome</keyword>
<accession>A0ACC1K4X7</accession>
<proteinExistence type="predicted"/>
<evidence type="ECO:0000313" key="1">
    <source>
        <dbReference type="EMBL" id="KAJ2773320.1"/>
    </source>
</evidence>
<comment type="caution">
    <text evidence="1">The sequence shown here is derived from an EMBL/GenBank/DDBJ whole genome shotgun (WGS) entry which is preliminary data.</text>
</comment>